<dbReference type="InterPro" id="IPR018337">
    <property type="entry name" value="Cell_wall/Cho-bd_repeat"/>
</dbReference>
<dbReference type="PATRIC" id="fig|1423746.3.peg.1369"/>
<dbReference type="Pfam" id="PF19127">
    <property type="entry name" value="Choline_bind_3"/>
    <property type="match status" value="2"/>
</dbReference>
<keyword evidence="5" id="KW-1185">Reference proteome</keyword>
<evidence type="ECO:0000313" key="4">
    <source>
        <dbReference type="EMBL" id="KRL26205.1"/>
    </source>
</evidence>
<name>A0A0R1P102_9LACO</name>
<dbReference type="SUPFAM" id="SSF69360">
    <property type="entry name" value="Cell wall binding repeat"/>
    <property type="match status" value="2"/>
</dbReference>
<dbReference type="Gene3D" id="2.10.270.10">
    <property type="entry name" value="Cholin Binding"/>
    <property type="match status" value="3"/>
</dbReference>
<feature type="repeat" description="Cell wall-binding" evidence="2">
    <location>
        <begin position="364"/>
        <end position="383"/>
    </location>
</feature>
<feature type="repeat" description="Cell wall-binding" evidence="2">
    <location>
        <begin position="487"/>
        <end position="506"/>
    </location>
</feature>
<proteinExistence type="predicted"/>
<dbReference type="Pfam" id="PF01473">
    <property type="entry name" value="Choline_bind_1"/>
    <property type="match status" value="4"/>
</dbReference>
<reference evidence="4 5" key="1">
    <citation type="journal article" date="2015" name="Genome Announc.">
        <title>Expanding the biotechnology potential of lactobacilli through comparative genomics of 213 strains and associated genera.</title>
        <authorList>
            <person name="Sun Z."/>
            <person name="Harris H.M."/>
            <person name="McCann A."/>
            <person name="Guo C."/>
            <person name="Argimon S."/>
            <person name="Zhang W."/>
            <person name="Yang X."/>
            <person name="Jeffery I.B."/>
            <person name="Cooney J.C."/>
            <person name="Kagawa T.F."/>
            <person name="Liu W."/>
            <person name="Song Y."/>
            <person name="Salvetti E."/>
            <person name="Wrobel A."/>
            <person name="Rasinkangas P."/>
            <person name="Parkhill J."/>
            <person name="Rea M.C."/>
            <person name="O'Sullivan O."/>
            <person name="Ritari J."/>
            <person name="Douillard F.P."/>
            <person name="Paul Ross R."/>
            <person name="Yang R."/>
            <person name="Briner A.E."/>
            <person name="Felis G.E."/>
            <person name="de Vos W.M."/>
            <person name="Barrangou R."/>
            <person name="Klaenhammer T.R."/>
            <person name="Caufield P.W."/>
            <person name="Cui Y."/>
            <person name="Zhang H."/>
            <person name="O'Toole P.W."/>
        </authorList>
    </citation>
    <scope>NUCLEOTIDE SEQUENCE [LARGE SCALE GENOMIC DNA]</scope>
    <source>
        <strain evidence="4 5">DSM 13145</strain>
    </source>
</reference>
<evidence type="ECO:0000313" key="5">
    <source>
        <dbReference type="Proteomes" id="UP000051445"/>
    </source>
</evidence>
<accession>A0A0R1P102</accession>
<dbReference type="NCBIfam" id="TIGR04320">
    <property type="entry name" value="Surf_Exclu_PgrA"/>
    <property type="match status" value="1"/>
</dbReference>
<dbReference type="InterPro" id="IPR027607">
    <property type="entry name" value="Surf_Exclu_SEC10/PgrA"/>
</dbReference>
<dbReference type="Proteomes" id="UP000051445">
    <property type="component" value="Unassembled WGS sequence"/>
</dbReference>
<dbReference type="PROSITE" id="PS51170">
    <property type="entry name" value="CW"/>
    <property type="match status" value="6"/>
</dbReference>
<feature type="repeat" description="Cell wall-binding" evidence="2">
    <location>
        <begin position="384"/>
        <end position="403"/>
    </location>
</feature>
<feature type="repeat" description="Cell wall-binding" evidence="2">
    <location>
        <begin position="467"/>
        <end position="486"/>
    </location>
</feature>
<feature type="signal peptide" evidence="3">
    <location>
        <begin position="1"/>
        <end position="21"/>
    </location>
</feature>
<feature type="repeat" description="Cell wall-binding" evidence="2">
    <location>
        <begin position="528"/>
        <end position="548"/>
    </location>
</feature>
<feature type="chain" id="PRO_5038588651" evidence="3">
    <location>
        <begin position="22"/>
        <end position="579"/>
    </location>
</feature>
<dbReference type="STRING" id="1423746.FD27_GL001343"/>
<evidence type="ECO:0000256" key="2">
    <source>
        <dbReference type="PROSITE-ProRule" id="PRU00591"/>
    </source>
</evidence>
<keyword evidence="1" id="KW-0677">Repeat</keyword>
<comment type="caution">
    <text evidence="4">The sequence shown here is derived from an EMBL/GenBank/DDBJ whole genome shotgun (WGS) entry which is preliminary data.</text>
</comment>
<gene>
    <name evidence="4" type="ORF">FD27_GL001343</name>
</gene>
<evidence type="ECO:0000256" key="3">
    <source>
        <dbReference type="SAM" id="SignalP"/>
    </source>
</evidence>
<evidence type="ECO:0000256" key="1">
    <source>
        <dbReference type="ARBA" id="ARBA00022737"/>
    </source>
</evidence>
<protein>
    <submittedName>
        <fullName evidence="4">Uncharacterized protein</fullName>
    </submittedName>
</protein>
<feature type="repeat" description="Cell wall-binding" evidence="2">
    <location>
        <begin position="344"/>
        <end position="363"/>
    </location>
</feature>
<organism evidence="4 5">
    <name type="scientific">Limosilactobacillus frumenti DSM 13145</name>
    <dbReference type="NCBI Taxonomy" id="1423746"/>
    <lineage>
        <taxon>Bacteria</taxon>
        <taxon>Bacillati</taxon>
        <taxon>Bacillota</taxon>
        <taxon>Bacilli</taxon>
        <taxon>Lactobacillales</taxon>
        <taxon>Lactobacillaceae</taxon>
        <taxon>Limosilactobacillus</taxon>
    </lineage>
</organism>
<dbReference type="EMBL" id="AZER01000024">
    <property type="protein sequence ID" value="KRL26205.1"/>
    <property type="molecule type" value="Genomic_DNA"/>
</dbReference>
<dbReference type="OrthoDB" id="2329687at2"/>
<sequence>MQRSAQLIALTVMTTALGIIASDYNVKADATEPTTQTVQVTTNTNQSYDLYSNQLVNIHNDVRYGEQSIYLPAGFTLQNITNVDDSASAQALQNQVKKPGLENNNYMSNQQAAQEQIEINNLTNDQVTQMNQYALGLVNQVRYELGVEPFGQNQGSINAVKGMALQYQDKNESLLNGSWHDASILQNHSENISSFQIYDDHIAGLGFKSFAAAKGKDFEDDHSVPLFSVETMDDLRAMIYYGVMGMLFYDAHDTFGHAKNFLTYYQPVKNMGVYPSIVAQTNHSGRYSNGQQFDFQVADVDMHFIWANQDTNSHWQNNGGKWSYIFVTKTGNGDGQETTNQANATGIQHINGNTYYFDNSGVMQTGWQLLNNHWYYFQDSGAAATGWQWINGHWYFFNNAGVADTSWGKVNQRWYFFDPINAWANYGWQYLSGVWYYFDPTNAWMQTSWQSINHYWYYFATDSGKMMTGIVPINNDWYYLDSNGAMQVGWWNINGHWYLFNQDGSGVKNWYRSAAGNWYFFNQYGYAQTGWYQTAAGNWYYFDPYNAWAQKGWFWSGANWYYFDPINAWALKGLSMLKW</sequence>
<dbReference type="AlphaFoldDB" id="A0A0R1P102"/>
<keyword evidence="3" id="KW-0732">Signal</keyword>